<evidence type="ECO:0000313" key="2">
    <source>
        <dbReference type="Proteomes" id="UP000326202"/>
    </source>
</evidence>
<organism evidence="1 2">
    <name type="scientific">Hypericibacter terrae</name>
    <dbReference type="NCBI Taxonomy" id="2602015"/>
    <lineage>
        <taxon>Bacteria</taxon>
        <taxon>Pseudomonadati</taxon>
        <taxon>Pseudomonadota</taxon>
        <taxon>Alphaproteobacteria</taxon>
        <taxon>Rhodospirillales</taxon>
        <taxon>Dongiaceae</taxon>
        <taxon>Hypericibacter</taxon>
    </lineage>
</organism>
<dbReference type="AlphaFoldDB" id="A0A5J6MKF6"/>
<dbReference type="KEGG" id="htq:FRZ44_20450"/>
<dbReference type="Proteomes" id="UP000326202">
    <property type="component" value="Chromosome"/>
</dbReference>
<name>A0A5J6MKF6_9PROT</name>
<dbReference type="EMBL" id="CP042906">
    <property type="protein sequence ID" value="QEX16750.1"/>
    <property type="molecule type" value="Genomic_DNA"/>
</dbReference>
<keyword evidence="2" id="KW-1185">Reference proteome</keyword>
<evidence type="ECO:0000313" key="1">
    <source>
        <dbReference type="EMBL" id="QEX16750.1"/>
    </source>
</evidence>
<sequence length="145" mass="16307">MDQGVFRPVGGSVRDGKTFLRSFDAKRMEVAAAEGRTWLESNPDHLDHAVLLFDGYYNLPNRKVDALCAEIVDYAQPRQNLRVALPYRPVTSAAGLAIYRLKVILENEADMNGETAQILGQTLMDGFEAYSEGFDIWKQHQDESI</sequence>
<accession>A0A5J6MKF6</accession>
<protein>
    <submittedName>
        <fullName evidence="1">Uncharacterized protein</fullName>
    </submittedName>
</protein>
<gene>
    <name evidence="1" type="ORF">FRZ44_20450</name>
</gene>
<proteinExistence type="predicted"/>
<reference evidence="1 2" key="1">
    <citation type="submission" date="2019-08" db="EMBL/GenBank/DDBJ databases">
        <title>Hyperibacter terrae gen. nov., sp. nov. and Hyperibacter viscosus sp. nov., two new members in the family Rhodospirillaceae isolated from the rhizosphere of Hypericum perforatum.</title>
        <authorList>
            <person name="Noviana Z."/>
        </authorList>
    </citation>
    <scope>NUCLEOTIDE SEQUENCE [LARGE SCALE GENOMIC DNA]</scope>
    <source>
        <strain evidence="1 2">R5913</strain>
    </source>
</reference>